<dbReference type="Proteomes" id="UP000245910">
    <property type="component" value="Chromosome III"/>
</dbReference>
<accession>A0A2L2TVI9</accession>
<sequence length="71" mass="8043">MSGFEITGVVLGLFPIVCDCAKDLSGVAKDAQSWWQFQKSFDDFIRRLNTDRIYFDQVILALLDLLQGLSN</sequence>
<organism evidence="2 3">
    <name type="scientific">Fusarium venenatum</name>
    <dbReference type="NCBI Taxonomy" id="56646"/>
    <lineage>
        <taxon>Eukaryota</taxon>
        <taxon>Fungi</taxon>
        <taxon>Dikarya</taxon>
        <taxon>Ascomycota</taxon>
        <taxon>Pezizomycotina</taxon>
        <taxon>Sordariomycetes</taxon>
        <taxon>Hypocreomycetidae</taxon>
        <taxon>Hypocreales</taxon>
        <taxon>Nectriaceae</taxon>
        <taxon>Fusarium</taxon>
    </lineage>
</organism>
<evidence type="ECO:0000256" key="1">
    <source>
        <dbReference type="SAM" id="SignalP"/>
    </source>
</evidence>
<dbReference type="EMBL" id="LN649231">
    <property type="protein sequence ID" value="CEI70741.1"/>
    <property type="molecule type" value="Genomic_DNA"/>
</dbReference>
<protein>
    <recommendedName>
        <fullName evidence="4">Fungal STAND N-terminal Goodbye domain-containing protein</fullName>
    </recommendedName>
</protein>
<evidence type="ECO:0000313" key="2">
    <source>
        <dbReference type="EMBL" id="CEI70741.1"/>
    </source>
</evidence>
<reference evidence="3" key="1">
    <citation type="submission" date="2014-10" db="EMBL/GenBank/DDBJ databases">
        <authorList>
            <person name="King R."/>
        </authorList>
    </citation>
    <scope>NUCLEOTIDE SEQUENCE [LARGE SCALE GENOMIC DNA]</scope>
    <source>
        <strain evidence="3">A3/5</strain>
    </source>
</reference>
<name>A0A2L2TVI9_9HYPO</name>
<dbReference type="AlphaFoldDB" id="A0A2L2TVI9"/>
<keyword evidence="3" id="KW-1185">Reference proteome</keyword>
<proteinExistence type="predicted"/>
<feature type="signal peptide" evidence="1">
    <location>
        <begin position="1"/>
        <end position="20"/>
    </location>
</feature>
<evidence type="ECO:0000313" key="3">
    <source>
        <dbReference type="Proteomes" id="UP000245910"/>
    </source>
</evidence>
<feature type="chain" id="PRO_5014656242" description="Fungal STAND N-terminal Goodbye domain-containing protein" evidence="1">
    <location>
        <begin position="21"/>
        <end position="71"/>
    </location>
</feature>
<keyword evidence="1" id="KW-0732">Signal</keyword>
<evidence type="ECO:0008006" key="4">
    <source>
        <dbReference type="Google" id="ProtNLM"/>
    </source>
</evidence>
<dbReference type="STRING" id="56646.A0A2L2TVI9"/>